<dbReference type="PANTHER" id="PTHR43393:SF3">
    <property type="entry name" value="LYSINE DECARBOXYLASE-LIKE PROTEIN"/>
    <property type="match status" value="1"/>
</dbReference>
<dbReference type="Proteomes" id="UP000235739">
    <property type="component" value="Unassembled WGS sequence"/>
</dbReference>
<dbReference type="EMBL" id="PNQX01000002">
    <property type="protein sequence ID" value="PMQ19225.1"/>
    <property type="molecule type" value="Genomic_DNA"/>
</dbReference>
<dbReference type="PANTHER" id="PTHR43393">
    <property type="entry name" value="CYTOKININ RIBOSIDE 5'-MONOPHOSPHATE PHOSPHORIBOHYDROLASE"/>
    <property type="match status" value="1"/>
</dbReference>
<comment type="caution">
    <text evidence="1">The sequence shown here is derived from an EMBL/GenBank/DDBJ whole genome shotgun (WGS) entry which is preliminary data.</text>
</comment>
<reference evidence="1 2" key="1">
    <citation type="journal article" date="2017" name="Elife">
        <title>Extensive horizontal gene transfer in cheese-associated bacteria.</title>
        <authorList>
            <person name="Bonham K.S."/>
            <person name="Wolfe B.E."/>
            <person name="Dutton R.J."/>
        </authorList>
    </citation>
    <scope>NUCLEOTIDE SEQUENCE [LARGE SCALE GENOMIC DNA]</scope>
    <source>
        <strain evidence="1 2">JB182</strain>
    </source>
</reference>
<dbReference type="SUPFAM" id="SSF102405">
    <property type="entry name" value="MCP/YpsA-like"/>
    <property type="match status" value="1"/>
</dbReference>
<dbReference type="InterPro" id="IPR052341">
    <property type="entry name" value="LOG_family_nucleotidases"/>
</dbReference>
<evidence type="ECO:0000313" key="2">
    <source>
        <dbReference type="Proteomes" id="UP000235739"/>
    </source>
</evidence>
<dbReference type="GO" id="GO:0005829">
    <property type="term" value="C:cytosol"/>
    <property type="evidence" value="ECO:0007669"/>
    <property type="project" value="TreeGrafter"/>
</dbReference>
<name>A0A2N7RZA3_9MICC</name>
<gene>
    <name evidence="1" type="ORF">CIK84_10915</name>
</gene>
<proteinExistence type="predicted"/>
<protein>
    <submittedName>
        <fullName evidence="1">Rossmann fold nucleotide-binding protein</fullName>
    </submittedName>
</protein>
<dbReference type="Pfam" id="PF18306">
    <property type="entry name" value="LDcluster4"/>
    <property type="match status" value="1"/>
</dbReference>
<dbReference type="Gene3D" id="3.40.50.450">
    <property type="match status" value="1"/>
</dbReference>
<sequence length="396" mass="43542">MSQVWPYLPARAVNITSLVEFDRLAAEAMASHRARGKNWRVHRVDLRERDTVLKSLDLSEALFIDCQYSSQGQQIVQATGGLCMSSGSELPFETGARDLYSADELYSGIRTQTYEHVPDAKIYAYSQQHVAVNGNSDDSALSKTLHDHHIGQALVSAVYEGMFQDTPIIGVMGGHAMNRGTVEYARAVELGRMITRAGYAVATGGGPGAMEAANAGAWLADYEPEDITTALRMLAEAPDAIHQRTGWARTALMVKERFPSQRQSLGVPTWFYGHEPPNLFATGIAKFFTNSIREAILLEQSNGGLVVLPGAAGTVQEIFQDACENYYATGARVVPMVLIGKDYWTKDLPAWPLLQALAKERVMEQKIALVDTAEEAMAFIESMTTLRRRTRHPQGS</sequence>
<accession>A0A2N7RZA3</accession>
<evidence type="ECO:0000313" key="1">
    <source>
        <dbReference type="EMBL" id="PMQ19225.1"/>
    </source>
</evidence>
<dbReference type="InterPro" id="IPR041164">
    <property type="entry name" value="LDcluster4"/>
</dbReference>
<dbReference type="AlphaFoldDB" id="A0A2N7RZA3"/>
<dbReference type="Pfam" id="PF03641">
    <property type="entry name" value="Lysine_decarbox"/>
    <property type="match status" value="1"/>
</dbReference>
<organism evidence="1 2">
    <name type="scientific">Glutamicibacter arilaitensis</name>
    <dbReference type="NCBI Taxonomy" id="256701"/>
    <lineage>
        <taxon>Bacteria</taxon>
        <taxon>Bacillati</taxon>
        <taxon>Actinomycetota</taxon>
        <taxon>Actinomycetes</taxon>
        <taxon>Micrococcales</taxon>
        <taxon>Micrococcaceae</taxon>
        <taxon>Glutamicibacter</taxon>
    </lineage>
</organism>
<dbReference type="InterPro" id="IPR031100">
    <property type="entry name" value="LOG_fam"/>
</dbReference>